<evidence type="ECO:0000313" key="2">
    <source>
        <dbReference type="EMBL" id="KAK4020746.1"/>
    </source>
</evidence>
<name>A0ABR0A6K6_9CRUS</name>
<organism evidence="2 3">
    <name type="scientific">Daphnia magna</name>
    <dbReference type="NCBI Taxonomy" id="35525"/>
    <lineage>
        <taxon>Eukaryota</taxon>
        <taxon>Metazoa</taxon>
        <taxon>Ecdysozoa</taxon>
        <taxon>Arthropoda</taxon>
        <taxon>Crustacea</taxon>
        <taxon>Branchiopoda</taxon>
        <taxon>Diplostraca</taxon>
        <taxon>Cladocera</taxon>
        <taxon>Anomopoda</taxon>
        <taxon>Daphniidae</taxon>
        <taxon>Daphnia</taxon>
    </lineage>
</organism>
<dbReference type="Proteomes" id="UP001234178">
    <property type="component" value="Unassembled WGS sequence"/>
</dbReference>
<proteinExistence type="predicted"/>
<keyword evidence="3" id="KW-1185">Reference proteome</keyword>
<evidence type="ECO:0000256" key="1">
    <source>
        <dbReference type="SAM" id="MobiDB-lite"/>
    </source>
</evidence>
<feature type="region of interest" description="Disordered" evidence="1">
    <location>
        <begin position="71"/>
        <end position="91"/>
    </location>
</feature>
<protein>
    <submittedName>
        <fullName evidence="2">Uncharacterized protein</fullName>
    </submittedName>
</protein>
<sequence>MAATTLRFVKIHEQGRSLILHYILRGVGGGGGGDVGYGTGLGKKEKKKKKKTRYPLCSLTDTVLTLLCGGGGRESSSPLRVVRGTKRTNSR</sequence>
<evidence type="ECO:0000313" key="3">
    <source>
        <dbReference type="Proteomes" id="UP001234178"/>
    </source>
</evidence>
<gene>
    <name evidence="2" type="ORF">OUZ56_002696</name>
</gene>
<dbReference type="EMBL" id="JAOYFB010000036">
    <property type="protein sequence ID" value="KAK4020746.1"/>
    <property type="molecule type" value="Genomic_DNA"/>
</dbReference>
<reference evidence="2 3" key="1">
    <citation type="journal article" date="2023" name="Nucleic Acids Res.">
        <title>The hologenome of Daphnia magna reveals possible DNA methylation and microbiome-mediated evolution of the host genome.</title>
        <authorList>
            <person name="Chaturvedi A."/>
            <person name="Li X."/>
            <person name="Dhandapani V."/>
            <person name="Marshall H."/>
            <person name="Kissane S."/>
            <person name="Cuenca-Cambronero M."/>
            <person name="Asole G."/>
            <person name="Calvet F."/>
            <person name="Ruiz-Romero M."/>
            <person name="Marangio P."/>
            <person name="Guigo R."/>
            <person name="Rago D."/>
            <person name="Mirbahai L."/>
            <person name="Eastwood N."/>
            <person name="Colbourne J.K."/>
            <person name="Zhou J."/>
            <person name="Mallon E."/>
            <person name="Orsini L."/>
        </authorList>
    </citation>
    <scope>NUCLEOTIDE SEQUENCE [LARGE SCALE GENOMIC DNA]</scope>
    <source>
        <strain evidence="2">LRV0_1</strain>
    </source>
</reference>
<accession>A0ABR0A6K6</accession>
<comment type="caution">
    <text evidence="2">The sequence shown here is derived from an EMBL/GenBank/DDBJ whole genome shotgun (WGS) entry which is preliminary data.</text>
</comment>